<dbReference type="AlphaFoldDB" id="A0A6N8EF18"/>
<gene>
    <name evidence="2" type="ORF">GJ668_11320</name>
</gene>
<organism evidence="2 3">
    <name type="scientific">Allochromatium palmeri</name>
    <dbReference type="NCBI Taxonomy" id="231048"/>
    <lineage>
        <taxon>Bacteria</taxon>
        <taxon>Pseudomonadati</taxon>
        <taxon>Pseudomonadota</taxon>
        <taxon>Gammaproteobacteria</taxon>
        <taxon>Chromatiales</taxon>
        <taxon>Chromatiaceae</taxon>
        <taxon>Allochromatium</taxon>
    </lineage>
</organism>
<evidence type="ECO:0000313" key="2">
    <source>
        <dbReference type="EMBL" id="MTW21678.1"/>
    </source>
</evidence>
<protein>
    <submittedName>
        <fullName evidence="2">VWA domain-containing protein</fullName>
    </submittedName>
</protein>
<keyword evidence="3" id="KW-1185">Reference proteome</keyword>
<dbReference type="Gene3D" id="3.40.50.410">
    <property type="entry name" value="von Willebrand factor, type A domain"/>
    <property type="match status" value="1"/>
</dbReference>
<dbReference type="RefSeq" id="WP_155450262.1">
    <property type="nucleotide sequence ID" value="NZ_WNKT01000022.1"/>
</dbReference>
<evidence type="ECO:0000259" key="1">
    <source>
        <dbReference type="PROSITE" id="PS50234"/>
    </source>
</evidence>
<accession>A0A6N8EF18</accession>
<sequence>MRRLPVFFLLDCSESMVGDNLRKMEEGLQAVVQSLRADPHALETVHLSVIAFAGFAKTIVPLVELFSFYPPRLPLGGGTSLGAALDALMGEIDRSVVKTTPERKGDWRPIVYLFTDGHPTDDPGPAIERWRARYAQSATLIAVGMGGDADFSALKRLTDQVIRFEEVRSGDYKKFVDWVSASVLARSKSLGEALDQTIELSLDKRVLSLVKNPPPPTCADESCVTLVGRCQKTRKPYIMKYERERQNLGTSEFQFEVALYRLAGCYPLDESYFDWTDPRTGDLKVNTSDLVGAPGCPHCGNATAFAMCGCGKLLCIDGPGEAICPWCEQVVAFAAGRAADDGGFDVGRGQG</sequence>
<dbReference type="PROSITE" id="PS50234">
    <property type="entry name" value="VWFA"/>
    <property type="match status" value="1"/>
</dbReference>
<reference evidence="2 3" key="1">
    <citation type="submission" date="2019-11" db="EMBL/GenBank/DDBJ databases">
        <title>Whole-genome sequence of the anaerobic purple sulfur bacterium Allochromatium palmeri DSM 15591.</title>
        <authorList>
            <person name="Kyndt J.A."/>
            <person name="Meyer T.E."/>
        </authorList>
    </citation>
    <scope>NUCLEOTIDE SEQUENCE [LARGE SCALE GENOMIC DNA]</scope>
    <source>
        <strain evidence="2 3">DSM 15591</strain>
    </source>
</reference>
<evidence type="ECO:0000313" key="3">
    <source>
        <dbReference type="Proteomes" id="UP000434044"/>
    </source>
</evidence>
<dbReference type="Pfam" id="PF15616">
    <property type="entry name" value="TerY_C"/>
    <property type="match status" value="1"/>
</dbReference>
<dbReference type="InterPro" id="IPR036465">
    <property type="entry name" value="vWFA_dom_sf"/>
</dbReference>
<dbReference type="Proteomes" id="UP000434044">
    <property type="component" value="Unassembled WGS sequence"/>
</dbReference>
<dbReference type="InterPro" id="IPR028274">
    <property type="entry name" value="TerY-C"/>
</dbReference>
<dbReference type="OrthoDB" id="9806395at2"/>
<dbReference type="EMBL" id="WNKT01000022">
    <property type="protein sequence ID" value="MTW21678.1"/>
    <property type="molecule type" value="Genomic_DNA"/>
</dbReference>
<comment type="caution">
    <text evidence="2">The sequence shown here is derived from an EMBL/GenBank/DDBJ whole genome shotgun (WGS) entry which is preliminary data.</text>
</comment>
<dbReference type="SMART" id="SM00327">
    <property type="entry name" value="VWA"/>
    <property type="match status" value="1"/>
</dbReference>
<proteinExistence type="predicted"/>
<dbReference type="SUPFAM" id="SSF53300">
    <property type="entry name" value="vWA-like"/>
    <property type="match status" value="1"/>
</dbReference>
<dbReference type="Pfam" id="PF00092">
    <property type="entry name" value="VWA"/>
    <property type="match status" value="1"/>
</dbReference>
<name>A0A6N8EF18_9GAMM</name>
<feature type="domain" description="VWFA" evidence="1">
    <location>
        <begin position="5"/>
        <end position="183"/>
    </location>
</feature>
<dbReference type="InterPro" id="IPR002035">
    <property type="entry name" value="VWF_A"/>
</dbReference>